<gene>
    <name evidence="1" type="ORF">NB640_12420</name>
</gene>
<dbReference type="EMBL" id="CP098242">
    <property type="protein sequence ID" value="WAW10005.1"/>
    <property type="molecule type" value="Genomic_DNA"/>
</dbReference>
<evidence type="ECO:0000313" key="1">
    <source>
        <dbReference type="EMBL" id="WAW10005.1"/>
    </source>
</evidence>
<accession>A0A9E9P3A2</accession>
<proteinExistence type="predicted"/>
<dbReference type="Proteomes" id="UP001156215">
    <property type="component" value="Chromosome"/>
</dbReference>
<reference evidence="1" key="1">
    <citation type="journal article" date="2022" name="Front. Microbiol.">
        <title>New perspectives on an old grouping: The genomic and phenotypic variability of Oxalobacter formigenes and the implications for calcium oxalate stone prevention.</title>
        <authorList>
            <person name="Chmiel J.A."/>
            <person name="Carr C."/>
            <person name="Stuivenberg G.A."/>
            <person name="Venema R."/>
            <person name="Chanyi R.M."/>
            <person name="Al K.F."/>
            <person name="Giguere D."/>
            <person name="Say H."/>
            <person name="Akouris P.P."/>
            <person name="Dominguez Romero S.A."/>
            <person name="Kwong A."/>
            <person name="Tai V."/>
            <person name="Koval S.F."/>
            <person name="Razvi H."/>
            <person name="Bjazevic J."/>
            <person name="Burton J.P."/>
        </authorList>
    </citation>
    <scope>NUCLEOTIDE SEQUENCE</scope>
    <source>
        <strain evidence="1">WoOx3</strain>
    </source>
</reference>
<dbReference type="RefSeq" id="WP_269309008.1">
    <property type="nucleotide sequence ID" value="NZ_CP098242.1"/>
</dbReference>
<dbReference type="AlphaFoldDB" id="A0A9E9P3A2"/>
<dbReference type="KEGG" id="ovb:NB640_12420"/>
<evidence type="ECO:0000313" key="2">
    <source>
        <dbReference type="Proteomes" id="UP001156215"/>
    </source>
</evidence>
<keyword evidence="2" id="KW-1185">Reference proteome</keyword>
<name>A0A9E9P3A2_9BURK</name>
<organism evidence="1 2">
    <name type="scientific">Oxalobacter vibrioformis</name>
    <dbReference type="NCBI Taxonomy" id="933080"/>
    <lineage>
        <taxon>Bacteria</taxon>
        <taxon>Pseudomonadati</taxon>
        <taxon>Pseudomonadota</taxon>
        <taxon>Betaproteobacteria</taxon>
        <taxon>Burkholderiales</taxon>
        <taxon>Oxalobacteraceae</taxon>
        <taxon>Oxalobacter</taxon>
    </lineage>
</organism>
<sequence>MADPMIPGLAREHTQQILSGSIDPSENPFTTIDHPGYPQADSEVYLEKKERGETQDWLEGQGAFFRQGSIIPPLINTYVGNKFYPEEGFYAFENNEQWKADTEGIPQKEHQYLLESTSRAQFEYRRDWLLSNQRDRQRIADAGLGEHATALLLGFVYPENLALMAASGGLSTVLQSSRVLKTANTLDKLNKATTAAEVATTRAALAAEASATLAKQGSLKTFATVVGLAGAENMAVEQLRQSLNMEDDKRQLLYAGLTGLALSAPFTGAGVWKANRVMKAAHLDRQVADIIKTRLETDTLPTPAESKILETHSEISTAIKGFDEGKITHDAYEAVWAKHEAAEVAPQEPQLGELPTATPTVPHKEVSRSYTTAELIGEEVFWPREDGGSGVTRGTVLGTDQAGKLRVEESISGDTILIDRNNLHPESLGAEAGQPTVATEAGYLSGSVGAAQVEPVMASDVIMGGGWEIGIGDYKVKVPLRLDLSAHLNRSKNQTVRRWASIAVKDPIGFEGGFVQGRTVTEEVSLQNRVVAGGYHAKAQAALNSASQKRQLNALKKEGFRDDFYQMVTDVTGGDRKVLSDNADIADDLLAASKAHKEVYSHLLTEAKKAGVKGAEHVDVNDFYVNRQWSAEKIRNIMQQYDRDTVYKLVANAFTDPKLRGDVKKAEAFVDVIMSSEFKSTVQDIFLAPRDMGTLRETLAKEGMSQERINTLVDVMFEAKAGAGSKKVEGDATNLKFRMPLDELHAEKLSDGRELKITELLERDSRLLVDRYTRSMAGHTAWAKKGIRSKADFEKIVIQGIEHEHMTQHQTSVSGEKLREEIQWMRDIYDHSVGRPMSTQVFSKGARIASAVRAYARSTYLGQLGLPALGELKQAVALGHLKAVWQQSGSFRELLHGLRRGQLPDNQLARDIQNMWGFGNEFSMSYARQNELTDATYDRGLTRLENVTNKVSHAVDKLSGNATITSATRMWSARNFVQDYYNMATGRSSLRESKIKRAVGQGIEADEMGDVMAALKKYTVADEHSGKVEQIEWEKWHDADPHTYDQFQLAIERETRDAIQDHDIGETMYFGHTIFGKMALELKTFISVAQAKNFYKNVHYRDRTTASVFTYALLGEALVYMLQTSLNYAHDPKALQEKLTLNKIAAAAIQRGSAFGVMPAIASTGYWVGFREDLFGGVGTANTDNRNLFKTPSLMLAEKGLNSLGALGSSLNPTSGKVWTKQDFKNAFSLLPGGNTWGMRNINDYFSDSFPKNQPDREVIP</sequence>
<protein>
    <submittedName>
        <fullName evidence="1">Uncharacterized protein</fullName>
    </submittedName>
</protein>